<evidence type="ECO:0000313" key="1">
    <source>
        <dbReference type="EMBL" id="PJA47239.1"/>
    </source>
</evidence>
<reference evidence="2" key="1">
    <citation type="submission" date="2017-09" db="EMBL/GenBank/DDBJ databases">
        <title>Depth-based differentiation of microbial function through sediment-hosted aquifers and enrichment of novel symbionts in the deep terrestrial subsurface.</title>
        <authorList>
            <person name="Probst A.J."/>
            <person name="Ladd B."/>
            <person name="Jarett J.K."/>
            <person name="Geller-Mcgrath D.E."/>
            <person name="Sieber C.M.K."/>
            <person name="Emerson J.B."/>
            <person name="Anantharaman K."/>
            <person name="Thomas B.C."/>
            <person name="Malmstrom R."/>
            <person name="Stieglmeier M."/>
            <person name="Klingl A."/>
            <person name="Woyke T."/>
            <person name="Ryan C.M."/>
            <person name="Banfield J.F."/>
        </authorList>
    </citation>
    <scope>NUCLEOTIDE SEQUENCE [LARGE SCALE GENOMIC DNA]</scope>
</reference>
<dbReference type="AlphaFoldDB" id="A0A2M7XHA8"/>
<evidence type="ECO:0000313" key="2">
    <source>
        <dbReference type="Proteomes" id="UP000229749"/>
    </source>
</evidence>
<dbReference type="EMBL" id="PFWS01000038">
    <property type="protein sequence ID" value="PJA47239.1"/>
    <property type="molecule type" value="Genomic_DNA"/>
</dbReference>
<gene>
    <name evidence="1" type="ORF">CO172_02515</name>
</gene>
<protein>
    <submittedName>
        <fullName evidence="1">Uncharacterized protein</fullName>
    </submittedName>
</protein>
<organism evidence="1 2">
    <name type="scientific">Candidatus Uhrbacteria bacterium CG_4_9_14_3_um_filter_36_7</name>
    <dbReference type="NCBI Taxonomy" id="1975033"/>
    <lineage>
        <taxon>Bacteria</taxon>
        <taxon>Candidatus Uhriibacteriota</taxon>
    </lineage>
</organism>
<dbReference type="Proteomes" id="UP000229749">
    <property type="component" value="Unassembled WGS sequence"/>
</dbReference>
<name>A0A2M7XHA8_9BACT</name>
<accession>A0A2M7XHA8</accession>
<sequence length="279" mass="32154">MSKTPNYDAKVKAILDATMPGERVCALTGEKWNMTEEEISWYKKFNVPPSNLSPLTRMSIHASFGTCFQWWWQKHPETGKPVLTCIHPASGIRVLPDEEWYEKDFSSIFLEFNLKKPFFESIYHLSRSIPIMATRNKEIPVNSISVVSLGDENDVLTFACKAKNSLFSIAMMNGESSSEIVFCNTIINSYNCLHSDQIFNSHFIRDSFACLNSSFLFDCHNCENCFGAVNRRHAKYIFWEELLSQGAYEKEMQKINWTCRSNLEADKKHFYDLIATKAI</sequence>
<comment type="caution">
    <text evidence="1">The sequence shown here is derived from an EMBL/GenBank/DDBJ whole genome shotgun (WGS) entry which is preliminary data.</text>
</comment>
<proteinExistence type="predicted"/>